<dbReference type="InParanoid" id="A0A1B4XG60"/>
<comment type="pathway">
    <text evidence="3">Lipid metabolism; fatty acid biosynthesis.</text>
</comment>
<dbReference type="HAMAP" id="MF_01217">
    <property type="entry name" value="Acyl_carrier"/>
    <property type="match status" value="1"/>
</dbReference>
<dbReference type="InterPro" id="IPR036736">
    <property type="entry name" value="ACP-like_sf"/>
</dbReference>
<dbReference type="GO" id="GO:0009245">
    <property type="term" value="P:lipid A biosynthetic process"/>
    <property type="evidence" value="ECO:0007669"/>
    <property type="project" value="TreeGrafter"/>
</dbReference>
<evidence type="ECO:0000256" key="1">
    <source>
        <dbReference type="ARBA" id="ARBA00022450"/>
    </source>
</evidence>
<dbReference type="AlphaFoldDB" id="A0A1B4XG60"/>
<dbReference type="Gene3D" id="1.10.1200.10">
    <property type="entry name" value="ACP-like"/>
    <property type="match status" value="1"/>
</dbReference>
<dbReference type="SUPFAM" id="SSF47336">
    <property type="entry name" value="ACP-like"/>
    <property type="match status" value="1"/>
</dbReference>
<dbReference type="OrthoDB" id="9804551at2"/>
<dbReference type="KEGG" id="slim:SCL_1475"/>
<evidence type="ECO:0000256" key="2">
    <source>
        <dbReference type="ARBA" id="ARBA00022553"/>
    </source>
</evidence>
<comment type="PTM">
    <text evidence="3">4'-phosphopantetheine is transferred from CoA to a specific serine of apo-ACP by AcpS. This modification is essential for activity because fatty acids are bound in thioester linkage to the sulfhydryl of the prosthetic group.</text>
</comment>
<dbReference type="GO" id="GO:0005829">
    <property type="term" value="C:cytosol"/>
    <property type="evidence" value="ECO:0007669"/>
    <property type="project" value="TreeGrafter"/>
</dbReference>
<dbReference type="EMBL" id="AP014879">
    <property type="protein sequence ID" value="BAV33783.1"/>
    <property type="molecule type" value="Genomic_DNA"/>
</dbReference>
<dbReference type="GO" id="GO:0000035">
    <property type="term" value="F:acyl binding"/>
    <property type="evidence" value="ECO:0007669"/>
    <property type="project" value="TreeGrafter"/>
</dbReference>
<evidence type="ECO:0000259" key="4">
    <source>
        <dbReference type="PROSITE" id="PS50075"/>
    </source>
</evidence>
<feature type="domain" description="Carrier" evidence="4">
    <location>
        <begin position="1"/>
        <end position="78"/>
    </location>
</feature>
<keyword evidence="3" id="KW-0444">Lipid biosynthesis</keyword>
<dbReference type="GO" id="GO:0016020">
    <property type="term" value="C:membrane"/>
    <property type="evidence" value="ECO:0007669"/>
    <property type="project" value="GOC"/>
</dbReference>
<accession>A0A1B4XG60</accession>
<sequence>MNVNVQQRVFKVFSEVLNRKETEIQPELSLRDDLQLDSLQQMTLFIALEDEFEHSLPPEEVTGLVTVKDIVSFIDRKLQETASA</sequence>
<protein>
    <recommendedName>
        <fullName evidence="3">Acyl carrier protein</fullName>
        <shortName evidence="3">ACP</shortName>
    </recommendedName>
</protein>
<dbReference type="PANTHER" id="PTHR20863">
    <property type="entry name" value="ACYL CARRIER PROTEIN"/>
    <property type="match status" value="1"/>
</dbReference>
<comment type="function">
    <text evidence="3">Carrier of the growing fatty acid chain in fatty acid biosynthesis.</text>
</comment>
<evidence type="ECO:0000313" key="6">
    <source>
        <dbReference type="Proteomes" id="UP000243180"/>
    </source>
</evidence>
<evidence type="ECO:0000256" key="3">
    <source>
        <dbReference type="HAMAP-Rule" id="MF_01217"/>
    </source>
</evidence>
<dbReference type="UniPathway" id="UPA00094"/>
<proteinExistence type="inferred from homology"/>
<dbReference type="PROSITE" id="PS50075">
    <property type="entry name" value="CARRIER"/>
    <property type="match status" value="1"/>
</dbReference>
<keyword evidence="6" id="KW-1185">Reference proteome</keyword>
<evidence type="ECO:0000313" key="5">
    <source>
        <dbReference type="EMBL" id="BAV33783.1"/>
    </source>
</evidence>
<keyword evidence="2 3" id="KW-0597">Phosphoprotein</keyword>
<organism evidence="5 6">
    <name type="scientific">Sulfuricaulis limicola</name>
    <dbReference type="NCBI Taxonomy" id="1620215"/>
    <lineage>
        <taxon>Bacteria</taxon>
        <taxon>Pseudomonadati</taxon>
        <taxon>Pseudomonadota</taxon>
        <taxon>Gammaproteobacteria</taxon>
        <taxon>Acidiferrobacterales</taxon>
        <taxon>Acidiferrobacteraceae</taxon>
        <taxon>Sulfuricaulis</taxon>
    </lineage>
</organism>
<comment type="similarity">
    <text evidence="3">Belongs to the acyl carrier protein (ACP) family.</text>
</comment>
<gene>
    <name evidence="3" type="primary">acpP</name>
    <name evidence="5" type="ORF">SCL_1475</name>
</gene>
<dbReference type="InterPro" id="IPR009081">
    <property type="entry name" value="PP-bd_ACP"/>
</dbReference>
<comment type="subcellular location">
    <subcellularLocation>
        <location evidence="3">Cytoplasm</location>
    </subcellularLocation>
</comment>
<keyword evidence="1 3" id="KW-0596">Phosphopantetheine</keyword>
<dbReference type="InterPro" id="IPR003231">
    <property type="entry name" value="ACP"/>
</dbReference>
<dbReference type="Proteomes" id="UP000243180">
    <property type="component" value="Chromosome"/>
</dbReference>
<keyword evidence="3" id="KW-0276">Fatty acid metabolism</keyword>
<keyword evidence="3" id="KW-0275">Fatty acid biosynthesis</keyword>
<dbReference type="Pfam" id="PF00550">
    <property type="entry name" value="PP-binding"/>
    <property type="match status" value="1"/>
</dbReference>
<feature type="modified residue" description="O-(pantetheine 4'-phosphoryl)serine" evidence="3">
    <location>
        <position position="38"/>
    </location>
</feature>
<keyword evidence="3" id="KW-0443">Lipid metabolism</keyword>
<reference evidence="5 6" key="1">
    <citation type="submission" date="2015-05" db="EMBL/GenBank/DDBJ databases">
        <title>Complete genome sequence of a sulfur-oxidizing gammaproteobacterium strain HA5.</title>
        <authorList>
            <person name="Miura A."/>
            <person name="Kojima H."/>
            <person name="Fukui M."/>
        </authorList>
    </citation>
    <scope>NUCLEOTIDE SEQUENCE [LARGE SCALE GENOMIC DNA]</scope>
    <source>
        <strain evidence="5 6">HA5</strain>
    </source>
</reference>
<name>A0A1B4XG60_9GAMM</name>
<dbReference type="RefSeq" id="WP_096360597.1">
    <property type="nucleotide sequence ID" value="NZ_AP014879.1"/>
</dbReference>
<dbReference type="GO" id="GO:0000036">
    <property type="term" value="F:acyl carrier activity"/>
    <property type="evidence" value="ECO:0007669"/>
    <property type="project" value="UniProtKB-UniRule"/>
</dbReference>
<keyword evidence="3" id="KW-0963">Cytoplasm</keyword>
<dbReference type="PANTHER" id="PTHR20863:SF76">
    <property type="entry name" value="CARRIER DOMAIN-CONTAINING PROTEIN"/>
    <property type="match status" value="1"/>
</dbReference>